<keyword evidence="1" id="KW-0328">Glycosyltransferase</keyword>
<evidence type="ECO:0000259" key="4">
    <source>
        <dbReference type="Pfam" id="PF04577"/>
    </source>
</evidence>
<dbReference type="AlphaFoldDB" id="A0A9X1G065"/>
<comment type="caution">
    <text evidence="5">The sequence shown here is derived from an EMBL/GenBank/DDBJ whole genome shotgun (WGS) entry which is preliminary data.</text>
</comment>
<accession>A0A9X1G065</accession>
<evidence type="ECO:0000313" key="6">
    <source>
        <dbReference type="Proteomes" id="UP001138661"/>
    </source>
</evidence>
<name>A0A9X1G065_9RHOB</name>
<protein>
    <submittedName>
        <fullName evidence="5">Glycosyltransferase family 61 protein</fullName>
    </submittedName>
</protein>
<organism evidence="5 6">
    <name type="scientific">Roseobacter insulae</name>
    <dbReference type="NCBI Taxonomy" id="2859783"/>
    <lineage>
        <taxon>Bacteria</taxon>
        <taxon>Pseudomonadati</taxon>
        <taxon>Pseudomonadota</taxon>
        <taxon>Alphaproteobacteria</taxon>
        <taxon>Rhodobacterales</taxon>
        <taxon>Roseobacteraceae</taxon>
        <taxon>Roseobacter</taxon>
    </lineage>
</organism>
<evidence type="ECO:0000313" key="5">
    <source>
        <dbReference type="EMBL" id="MBW4710801.1"/>
    </source>
</evidence>
<evidence type="ECO:0000256" key="3">
    <source>
        <dbReference type="ARBA" id="ARBA00023180"/>
    </source>
</evidence>
<dbReference type="Proteomes" id="UP001138661">
    <property type="component" value="Unassembled WGS sequence"/>
</dbReference>
<dbReference type="PANTHER" id="PTHR20961">
    <property type="entry name" value="GLYCOSYLTRANSFERASE"/>
    <property type="match status" value="1"/>
</dbReference>
<reference evidence="5" key="1">
    <citation type="submission" date="2021-07" db="EMBL/GenBank/DDBJ databases">
        <title>Roseobacter insulae sp. nov., isolated from a tidal flat.</title>
        <authorList>
            <person name="Park S."/>
            <person name="Yoon J.-H."/>
        </authorList>
    </citation>
    <scope>NUCLEOTIDE SEQUENCE</scope>
    <source>
        <strain evidence="5">YSTF-M11</strain>
    </source>
</reference>
<keyword evidence="6" id="KW-1185">Reference proteome</keyword>
<keyword evidence="3" id="KW-0325">Glycoprotein</keyword>
<dbReference type="EMBL" id="JAHXDN010000011">
    <property type="protein sequence ID" value="MBW4710801.1"/>
    <property type="molecule type" value="Genomic_DNA"/>
</dbReference>
<gene>
    <name evidence="5" type="ORF">KX928_23670</name>
</gene>
<proteinExistence type="predicted"/>
<dbReference type="InterPro" id="IPR007657">
    <property type="entry name" value="Glycosyltransferase_61"/>
</dbReference>
<evidence type="ECO:0000256" key="1">
    <source>
        <dbReference type="ARBA" id="ARBA00022676"/>
    </source>
</evidence>
<evidence type="ECO:0000256" key="2">
    <source>
        <dbReference type="ARBA" id="ARBA00022679"/>
    </source>
</evidence>
<keyword evidence="2" id="KW-0808">Transferase</keyword>
<dbReference type="InterPro" id="IPR049625">
    <property type="entry name" value="Glyco_transf_61_cat"/>
</dbReference>
<dbReference type="GO" id="GO:0016757">
    <property type="term" value="F:glycosyltransferase activity"/>
    <property type="evidence" value="ECO:0007669"/>
    <property type="project" value="UniProtKB-KW"/>
</dbReference>
<dbReference type="RefSeq" id="WP_219508018.1">
    <property type="nucleotide sequence ID" value="NZ_JAHXDN010000011.1"/>
</dbReference>
<sequence>MKQVLRKMVPTLALVVPRLWQKLGLRRAFFAWFERKDCSLGRTGGTGQETSGLMHEELFTPDHPIHKPAGPDAQAYADYLRMTVAEKATRVTGTLWTQDARLSYPTAVHTTAQGIVLDNYPSKSVLHNPKYALPQAVVGLRKPVQRHASGFLMQTSWAHNFYHWTIDMIPRLETFLTDPTLRGTPIVMSERAPKFARKSLDLIAPNRPVLWLPDGVHAFETLAIPANLSTYAVVSAHAMKFLKDRYLPALRRDLKGFTPPGRRVYVSRADAAVRRIHNEPQIEAELKEMGFVSVVMSDFSIAEQAEIFAQAESIVCAHGAALANLAFCQPDTRVLEIFQQGHRSRAYYSISGLLGLRYGFVLGQPVGNDIHVDPPVLRDVLAQMDLC</sequence>
<feature type="domain" description="Glycosyltransferase 61 catalytic" evidence="4">
    <location>
        <begin position="161"/>
        <end position="335"/>
    </location>
</feature>
<dbReference type="Pfam" id="PF04577">
    <property type="entry name" value="Glyco_transf_61"/>
    <property type="match status" value="1"/>
</dbReference>